<keyword evidence="2" id="KW-1185">Reference proteome</keyword>
<evidence type="ECO:0000313" key="1">
    <source>
        <dbReference type="EMBL" id="GBP34903.1"/>
    </source>
</evidence>
<organism evidence="1 2">
    <name type="scientific">Eumeta variegata</name>
    <name type="common">Bagworm moth</name>
    <name type="synonym">Eumeta japonica</name>
    <dbReference type="NCBI Taxonomy" id="151549"/>
    <lineage>
        <taxon>Eukaryota</taxon>
        <taxon>Metazoa</taxon>
        <taxon>Ecdysozoa</taxon>
        <taxon>Arthropoda</taxon>
        <taxon>Hexapoda</taxon>
        <taxon>Insecta</taxon>
        <taxon>Pterygota</taxon>
        <taxon>Neoptera</taxon>
        <taxon>Endopterygota</taxon>
        <taxon>Lepidoptera</taxon>
        <taxon>Glossata</taxon>
        <taxon>Ditrysia</taxon>
        <taxon>Tineoidea</taxon>
        <taxon>Psychidae</taxon>
        <taxon>Oiketicinae</taxon>
        <taxon>Eumeta</taxon>
    </lineage>
</organism>
<protein>
    <submittedName>
        <fullName evidence="1">Uncharacterized protein</fullName>
    </submittedName>
</protein>
<gene>
    <name evidence="1" type="ORF">EVAR_26493_1</name>
</gene>
<dbReference type="Proteomes" id="UP000299102">
    <property type="component" value="Unassembled WGS sequence"/>
</dbReference>
<sequence length="118" mass="13608">MGPGTCRCPVIFYAETSIDTNAPSKPLVSSGSFDEDVIAFQLTALPTSHFVRETFLVGFNPKLHAPMRAGLEFRKTLKFSYPYYFANLRLRRNRHFCRVFHSEKILTLGEMIDTMQRR</sequence>
<reference evidence="1 2" key="1">
    <citation type="journal article" date="2019" name="Commun. Biol.">
        <title>The bagworm genome reveals a unique fibroin gene that provides high tensile strength.</title>
        <authorList>
            <person name="Kono N."/>
            <person name="Nakamura H."/>
            <person name="Ohtoshi R."/>
            <person name="Tomita M."/>
            <person name="Numata K."/>
            <person name="Arakawa K."/>
        </authorList>
    </citation>
    <scope>NUCLEOTIDE SEQUENCE [LARGE SCALE GENOMIC DNA]</scope>
</reference>
<dbReference type="AlphaFoldDB" id="A0A4C1V7U6"/>
<accession>A0A4C1V7U6</accession>
<dbReference type="EMBL" id="BGZK01000296">
    <property type="protein sequence ID" value="GBP34903.1"/>
    <property type="molecule type" value="Genomic_DNA"/>
</dbReference>
<comment type="caution">
    <text evidence="1">The sequence shown here is derived from an EMBL/GenBank/DDBJ whole genome shotgun (WGS) entry which is preliminary data.</text>
</comment>
<name>A0A4C1V7U6_EUMVA</name>
<evidence type="ECO:0000313" key="2">
    <source>
        <dbReference type="Proteomes" id="UP000299102"/>
    </source>
</evidence>
<proteinExistence type="predicted"/>